<dbReference type="STRING" id="1278298.GCA_000428685_02531"/>
<keyword evidence="2" id="KW-1185">Reference proteome</keyword>
<proteinExistence type="predicted"/>
<dbReference type="KEGG" id="asla:NCTC11923_01378"/>
<dbReference type="Gene3D" id="3.40.50.720">
    <property type="entry name" value="NAD(P)-binding Rossmann-like Domain"/>
    <property type="match status" value="1"/>
</dbReference>
<sequence length="315" mass="34125">MRIRGDSAVLWRRQGESQIGTEPGSTTVLERLSDAEQQFLDQLPAALRSGSVYQAARRSRIPVARAREITRELEERGDLIGGPRVELRNDDDAYWDRLGADARSRGSALSKAVVGVDGTCALTQEIALCLAEAGVGTILCPHDPRSGGFSELLSSRFPAVSTRAQLRVRPDVIASIEPHVIEPLRARRLAQEGVAHLPVLVREVSLRVGPVLSAESGLCATCLDLWERDADPCWPALATQMRILEPPRVERLLLHQAATIAARAVLDILLADGACRSGPPGPDWGSHSVEITGLDPVGLQRCWQAHPDCLCSQLA</sequence>
<dbReference type="RefSeq" id="WP_026428209.1">
    <property type="nucleotide sequence ID" value="NZ_CBCRWE010000085.1"/>
</dbReference>
<evidence type="ECO:0000313" key="2">
    <source>
        <dbReference type="Proteomes" id="UP000276899"/>
    </source>
</evidence>
<dbReference type="EMBL" id="LR134363">
    <property type="protein sequence ID" value="VEG74740.1"/>
    <property type="molecule type" value="Genomic_DNA"/>
</dbReference>
<protein>
    <recommendedName>
        <fullName evidence="3">Bacteriocin biosynthesis cyclodehydratase domain</fullName>
    </recommendedName>
</protein>
<evidence type="ECO:0000313" key="1">
    <source>
        <dbReference type="EMBL" id="VEG74740.1"/>
    </source>
</evidence>
<organism evidence="1 2">
    <name type="scientific">Actinomyces slackii</name>
    <dbReference type="NCBI Taxonomy" id="52774"/>
    <lineage>
        <taxon>Bacteria</taxon>
        <taxon>Bacillati</taxon>
        <taxon>Actinomycetota</taxon>
        <taxon>Actinomycetes</taxon>
        <taxon>Actinomycetales</taxon>
        <taxon>Actinomycetaceae</taxon>
        <taxon>Actinomyces</taxon>
    </lineage>
</organism>
<evidence type="ECO:0008006" key="3">
    <source>
        <dbReference type="Google" id="ProtNLM"/>
    </source>
</evidence>
<gene>
    <name evidence="1" type="ORF">NCTC11923_01378</name>
</gene>
<name>A0A448KCY8_9ACTO</name>
<reference evidence="1 2" key="1">
    <citation type="submission" date="2018-12" db="EMBL/GenBank/DDBJ databases">
        <authorList>
            <consortium name="Pathogen Informatics"/>
        </authorList>
    </citation>
    <scope>NUCLEOTIDE SEQUENCE [LARGE SCALE GENOMIC DNA]</scope>
    <source>
        <strain evidence="1 2">NCTC11923</strain>
    </source>
</reference>
<dbReference type="AlphaFoldDB" id="A0A448KCY8"/>
<dbReference type="Proteomes" id="UP000276899">
    <property type="component" value="Chromosome"/>
</dbReference>
<accession>A0A448KCY8</accession>